<feature type="domain" description="PucR C-terminal helix-turn-helix" evidence="3">
    <location>
        <begin position="508"/>
        <end position="565"/>
    </location>
</feature>
<dbReference type="PANTHER" id="PTHR33744">
    <property type="entry name" value="CARBOHYDRATE DIACID REGULATOR"/>
    <property type="match status" value="1"/>
</dbReference>
<dbReference type="InterPro" id="IPR042070">
    <property type="entry name" value="PucR_C-HTH_sf"/>
</dbReference>
<dbReference type="InterPro" id="IPR041522">
    <property type="entry name" value="CdaR_GGDEF"/>
</dbReference>
<dbReference type="PANTHER" id="PTHR33744:SF17">
    <property type="entry name" value="CONSERVED PROTEIN"/>
    <property type="match status" value="1"/>
</dbReference>
<comment type="caution">
    <text evidence="5">The sequence shown here is derived from an EMBL/GenBank/DDBJ whole genome shotgun (WGS) entry which is preliminary data.</text>
</comment>
<evidence type="ECO:0000259" key="3">
    <source>
        <dbReference type="Pfam" id="PF13556"/>
    </source>
</evidence>
<dbReference type="Proteomes" id="UP001501009">
    <property type="component" value="Unassembled WGS sequence"/>
</dbReference>
<proteinExistence type="inferred from homology"/>
<dbReference type="EMBL" id="BAABDE010000008">
    <property type="protein sequence ID" value="GAA3787237.1"/>
    <property type="molecule type" value="Genomic_DNA"/>
</dbReference>
<evidence type="ECO:0000256" key="1">
    <source>
        <dbReference type="ARBA" id="ARBA00006754"/>
    </source>
</evidence>
<accession>A0ABP7HA96</accession>
<evidence type="ECO:0000313" key="5">
    <source>
        <dbReference type="EMBL" id="GAA3787237.1"/>
    </source>
</evidence>
<dbReference type="RefSeq" id="WP_275773968.1">
    <property type="nucleotide sequence ID" value="NZ_BAABDE010000008.1"/>
</dbReference>
<dbReference type="Gene3D" id="1.10.10.2840">
    <property type="entry name" value="PucR C-terminal helix-turn-helix domain"/>
    <property type="match status" value="1"/>
</dbReference>
<keyword evidence="6" id="KW-1185">Reference proteome</keyword>
<dbReference type="Pfam" id="PF17853">
    <property type="entry name" value="GGDEF_2"/>
    <property type="match status" value="1"/>
</dbReference>
<evidence type="ECO:0000259" key="2">
    <source>
        <dbReference type="Pfam" id="PF07905"/>
    </source>
</evidence>
<dbReference type="InterPro" id="IPR025736">
    <property type="entry name" value="PucR_C-HTH_dom"/>
</dbReference>
<reference evidence="6" key="1">
    <citation type="journal article" date="2019" name="Int. J. Syst. Evol. Microbiol.">
        <title>The Global Catalogue of Microorganisms (GCM) 10K type strain sequencing project: providing services to taxonomists for standard genome sequencing and annotation.</title>
        <authorList>
            <consortium name="The Broad Institute Genomics Platform"/>
            <consortium name="The Broad Institute Genome Sequencing Center for Infectious Disease"/>
            <person name="Wu L."/>
            <person name="Ma J."/>
        </authorList>
    </citation>
    <scope>NUCLEOTIDE SEQUENCE [LARGE SCALE GENOMIC DNA]</scope>
    <source>
        <strain evidence="6">JCM 17138</strain>
    </source>
</reference>
<comment type="similarity">
    <text evidence="1">Belongs to the CdaR family.</text>
</comment>
<dbReference type="Pfam" id="PF13556">
    <property type="entry name" value="HTH_30"/>
    <property type="match status" value="1"/>
</dbReference>
<feature type="domain" description="CdaR GGDEF-like" evidence="4">
    <location>
        <begin position="333"/>
        <end position="455"/>
    </location>
</feature>
<evidence type="ECO:0000313" key="6">
    <source>
        <dbReference type="Proteomes" id="UP001501009"/>
    </source>
</evidence>
<dbReference type="InterPro" id="IPR051448">
    <property type="entry name" value="CdaR-like_regulators"/>
</dbReference>
<evidence type="ECO:0000259" key="4">
    <source>
        <dbReference type="Pfam" id="PF17853"/>
    </source>
</evidence>
<dbReference type="InterPro" id="IPR012914">
    <property type="entry name" value="PucR_dom"/>
</dbReference>
<sequence>MRLRALLDTDALGLRLLGGEDELDRTVRGVMTTDLRDPSRYLSGGELVLTGLAWRHDADDSESFVRILAQAGVAALAAGEAELGDDIPDDLVVACARHRLPLFAVHESVAFATITEHVVRQVSGERAGDLAAVVDRHRRMMTSGPAGGGPDVVLDLLGTDLDLRAWVLSPTGRLIAGTKVAGPALPADMCAKLAAEHLAAARTGRRGPHRVTLGPATYSLFPIRSWGHRPAVAGGGRSPQASRDVRETVLSDWLLAVEADAGDWPAERLDLLQGVTQLISVERDRRDAARTVRRRLAQEVLELVQTGAAPAEIAARLRVAAPVLLPGLGAAPHWQVVVARVDWQGGEIEAGPVAQSLLEEILVDPLATGPEPSDRIAVAHTGDEAIALVPLPAVSAEHDGSETGILADVLLESVRDPLSAGLDDDGQVTLGVSAAVHSAEGLRGALEEARHARRVAAARPGRVCAAGHQELASHVLLLPFVPDDVRRAFTARLLDPLRDYDRRHRAELIPTLEAFLDCDGSWTRCATRLHLHVNTLRYRVGRIEQLTSRDLSRLEDKLDFFLALRMS</sequence>
<feature type="domain" description="Purine catabolism PurC-like" evidence="2">
    <location>
        <begin position="6"/>
        <end position="122"/>
    </location>
</feature>
<protein>
    <submittedName>
        <fullName evidence="5">PucR family transcriptional regulator ligand-binding domain-containing protein</fullName>
    </submittedName>
</protein>
<name>A0ABP7HA96_9ACTN</name>
<dbReference type="Pfam" id="PF07905">
    <property type="entry name" value="PucR"/>
    <property type="match status" value="1"/>
</dbReference>
<gene>
    <name evidence="5" type="ORF">GCM10022403_022430</name>
</gene>
<organism evidence="5 6">
    <name type="scientific">Streptomyces coacervatus</name>
    <dbReference type="NCBI Taxonomy" id="647381"/>
    <lineage>
        <taxon>Bacteria</taxon>
        <taxon>Bacillati</taxon>
        <taxon>Actinomycetota</taxon>
        <taxon>Actinomycetes</taxon>
        <taxon>Kitasatosporales</taxon>
        <taxon>Streptomycetaceae</taxon>
        <taxon>Streptomyces</taxon>
    </lineage>
</organism>